<comment type="caution">
    <text evidence="2">The sequence shown here is derived from an EMBL/GenBank/DDBJ whole genome shotgun (WGS) entry which is preliminary data.</text>
</comment>
<accession>A0A9W6ZXZ1</accession>
<reference evidence="3" key="1">
    <citation type="journal article" date="2023" name="Commun. Biol.">
        <title>Genome analysis of Parmales, the sister group of diatoms, reveals the evolutionary specialization of diatoms from phago-mixotrophs to photoautotrophs.</title>
        <authorList>
            <person name="Ban H."/>
            <person name="Sato S."/>
            <person name="Yoshikawa S."/>
            <person name="Yamada K."/>
            <person name="Nakamura Y."/>
            <person name="Ichinomiya M."/>
            <person name="Sato N."/>
            <person name="Blanc-Mathieu R."/>
            <person name="Endo H."/>
            <person name="Kuwata A."/>
            <person name="Ogata H."/>
        </authorList>
    </citation>
    <scope>NUCLEOTIDE SEQUENCE [LARGE SCALE GENOMIC DNA]</scope>
    <source>
        <strain evidence="3">NIES 3700</strain>
    </source>
</reference>
<feature type="region of interest" description="Disordered" evidence="1">
    <location>
        <begin position="1"/>
        <end position="41"/>
    </location>
</feature>
<dbReference type="AlphaFoldDB" id="A0A9W6ZXZ1"/>
<protein>
    <submittedName>
        <fullName evidence="2">Uncharacterized protein</fullName>
    </submittedName>
</protein>
<proteinExistence type="predicted"/>
<keyword evidence="3" id="KW-1185">Reference proteome</keyword>
<feature type="compositionally biased region" description="Low complexity" evidence="1">
    <location>
        <begin position="8"/>
        <end position="32"/>
    </location>
</feature>
<evidence type="ECO:0000256" key="1">
    <source>
        <dbReference type="SAM" id="MobiDB-lite"/>
    </source>
</evidence>
<dbReference type="EMBL" id="BRXW01000489">
    <property type="protein sequence ID" value="GMH59392.1"/>
    <property type="molecule type" value="Genomic_DNA"/>
</dbReference>
<name>A0A9W6ZXZ1_9STRA</name>
<evidence type="ECO:0000313" key="2">
    <source>
        <dbReference type="EMBL" id="GMH59392.1"/>
    </source>
</evidence>
<gene>
    <name evidence="2" type="ORF">TrLO_g10030</name>
</gene>
<dbReference type="Proteomes" id="UP001165122">
    <property type="component" value="Unassembled WGS sequence"/>
</dbReference>
<organism evidence="2 3">
    <name type="scientific">Triparma laevis f. longispina</name>
    <dbReference type="NCBI Taxonomy" id="1714387"/>
    <lineage>
        <taxon>Eukaryota</taxon>
        <taxon>Sar</taxon>
        <taxon>Stramenopiles</taxon>
        <taxon>Ochrophyta</taxon>
        <taxon>Bolidophyceae</taxon>
        <taxon>Parmales</taxon>
        <taxon>Triparmaceae</taxon>
        <taxon>Triparma</taxon>
    </lineage>
</organism>
<sequence>SMQSATYSIGSKSGKGKSASGSVDEGISSSKSGKGKSGHFKGISSNGYKDTGYGHFSSKIPFVPENANATSIKIQAPLGICPSVESCGCVCLYEPQIGNDCLTTDQANMLIATADASFVCSSDGISSQDACDTLAEHVPGFLSENGLGSPQGYTCVRAWDSSITETSGPIQIFSPTGVPEV</sequence>
<evidence type="ECO:0000313" key="3">
    <source>
        <dbReference type="Proteomes" id="UP001165122"/>
    </source>
</evidence>
<feature type="non-terminal residue" evidence="2">
    <location>
        <position position="1"/>
    </location>
</feature>